<evidence type="ECO:0000256" key="2">
    <source>
        <dbReference type="SAM" id="MobiDB-lite"/>
    </source>
</evidence>
<evidence type="ECO:0000259" key="3">
    <source>
        <dbReference type="PROSITE" id="PS50969"/>
    </source>
</evidence>
<dbReference type="InterPro" id="IPR050365">
    <property type="entry name" value="TIM50"/>
</dbReference>
<proteinExistence type="predicted"/>
<dbReference type="OrthoDB" id="1711508at2759"/>
<feature type="domain" description="FCP1 homology" evidence="3">
    <location>
        <begin position="147"/>
        <end position="341"/>
    </location>
</feature>
<organism evidence="4 5">
    <name type="scientific">Crepidotus variabilis</name>
    <dbReference type="NCBI Taxonomy" id="179855"/>
    <lineage>
        <taxon>Eukaryota</taxon>
        <taxon>Fungi</taxon>
        <taxon>Dikarya</taxon>
        <taxon>Basidiomycota</taxon>
        <taxon>Agaricomycotina</taxon>
        <taxon>Agaricomycetes</taxon>
        <taxon>Agaricomycetidae</taxon>
        <taxon>Agaricales</taxon>
        <taxon>Agaricineae</taxon>
        <taxon>Crepidotaceae</taxon>
        <taxon>Crepidotus</taxon>
    </lineage>
</organism>
<reference evidence="4" key="1">
    <citation type="submission" date="2020-11" db="EMBL/GenBank/DDBJ databases">
        <authorList>
            <consortium name="DOE Joint Genome Institute"/>
            <person name="Ahrendt S."/>
            <person name="Riley R."/>
            <person name="Andreopoulos W."/>
            <person name="Labutti K."/>
            <person name="Pangilinan J."/>
            <person name="Ruiz-Duenas F.J."/>
            <person name="Barrasa J.M."/>
            <person name="Sanchez-Garcia M."/>
            <person name="Camarero S."/>
            <person name="Miyauchi S."/>
            <person name="Serrano A."/>
            <person name="Linde D."/>
            <person name="Babiker R."/>
            <person name="Drula E."/>
            <person name="Ayuso-Fernandez I."/>
            <person name="Pacheco R."/>
            <person name="Padilla G."/>
            <person name="Ferreira P."/>
            <person name="Barriuso J."/>
            <person name="Kellner H."/>
            <person name="Castanera R."/>
            <person name="Alfaro M."/>
            <person name="Ramirez L."/>
            <person name="Pisabarro A.G."/>
            <person name="Kuo A."/>
            <person name="Tritt A."/>
            <person name="Lipzen A."/>
            <person name="He G."/>
            <person name="Yan M."/>
            <person name="Ng V."/>
            <person name="Cullen D."/>
            <person name="Martin F."/>
            <person name="Rosso M.-N."/>
            <person name="Henrissat B."/>
            <person name="Hibbett D."/>
            <person name="Martinez A.T."/>
            <person name="Grigoriev I.V."/>
        </authorList>
    </citation>
    <scope>NUCLEOTIDE SEQUENCE</scope>
    <source>
        <strain evidence="4">CBS 506.95</strain>
    </source>
</reference>
<accession>A0A9P6JJI8</accession>
<dbReference type="SUPFAM" id="SSF56784">
    <property type="entry name" value="HAD-like"/>
    <property type="match status" value="1"/>
</dbReference>
<keyword evidence="1" id="KW-0175">Coiled coil</keyword>
<name>A0A9P6JJI8_9AGAR</name>
<dbReference type="InterPro" id="IPR004274">
    <property type="entry name" value="FCP1_dom"/>
</dbReference>
<evidence type="ECO:0000313" key="4">
    <source>
        <dbReference type="EMBL" id="KAF9522889.1"/>
    </source>
</evidence>
<feature type="compositionally biased region" description="Polar residues" evidence="2">
    <location>
        <begin position="113"/>
        <end position="132"/>
    </location>
</feature>
<dbReference type="Gene3D" id="3.40.50.1000">
    <property type="entry name" value="HAD superfamily/HAD-like"/>
    <property type="match status" value="1"/>
</dbReference>
<feature type="compositionally biased region" description="Basic and acidic residues" evidence="2">
    <location>
        <begin position="25"/>
        <end position="42"/>
    </location>
</feature>
<dbReference type="SMART" id="SM00577">
    <property type="entry name" value="CPDc"/>
    <property type="match status" value="1"/>
</dbReference>
<dbReference type="InterPro" id="IPR023214">
    <property type="entry name" value="HAD_sf"/>
</dbReference>
<evidence type="ECO:0000256" key="1">
    <source>
        <dbReference type="SAM" id="Coils"/>
    </source>
</evidence>
<feature type="region of interest" description="Disordered" evidence="2">
    <location>
        <begin position="531"/>
        <end position="587"/>
    </location>
</feature>
<evidence type="ECO:0000313" key="5">
    <source>
        <dbReference type="Proteomes" id="UP000807306"/>
    </source>
</evidence>
<gene>
    <name evidence="4" type="ORF">CPB83DRAFT_899272</name>
</gene>
<feature type="compositionally biased region" description="Basic residues" evidence="2">
    <location>
        <begin position="7"/>
        <end position="24"/>
    </location>
</feature>
<dbReference type="Proteomes" id="UP000807306">
    <property type="component" value="Unassembled WGS sequence"/>
</dbReference>
<dbReference type="AlphaFoldDB" id="A0A9P6JJI8"/>
<dbReference type="PANTHER" id="PTHR12210">
    <property type="entry name" value="DULLARD PROTEIN PHOSPHATASE"/>
    <property type="match status" value="1"/>
</dbReference>
<dbReference type="EMBL" id="MU157931">
    <property type="protein sequence ID" value="KAF9522889.1"/>
    <property type="molecule type" value="Genomic_DNA"/>
</dbReference>
<dbReference type="InterPro" id="IPR036412">
    <property type="entry name" value="HAD-like_sf"/>
</dbReference>
<dbReference type="Pfam" id="PF03031">
    <property type="entry name" value="NIF"/>
    <property type="match status" value="1"/>
</dbReference>
<feature type="region of interest" description="Disordered" evidence="2">
    <location>
        <begin position="1"/>
        <end position="132"/>
    </location>
</feature>
<dbReference type="PROSITE" id="PS50969">
    <property type="entry name" value="FCP1"/>
    <property type="match status" value="1"/>
</dbReference>
<feature type="compositionally biased region" description="Basic and acidic residues" evidence="2">
    <location>
        <begin position="55"/>
        <end position="75"/>
    </location>
</feature>
<keyword evidence="5" id="KW-1185">Reference proteome</keyword>
<comment type="caution">
    <text evidence="4">The sequence shown here is derived from an EMBL/GenBank/DDBJ whole genome shotgun (WGS) entry which is preliminary data.</text>
</comment>
<protein>
    <recommendedName>
        <fullName evidence="3">FCP1 homology domain-containing protein</fullName>
    </recommendedName>
</protein>
<feature type="coiled-coil region" evidence="1">
    <location>
        <begin position="324"/>
        <end position="372"/>
    </location>
</feature>
<sequence>MSPSRGTGKRSHFSQQSSRKRRRSPIYDDYREPGQSEPHASDEQTYLSYRRKSSPSHEKHGSIDSRSRYTNEREKHVRRSASPKFNHDDEASSSSRSSPKPFLFAGAHLETLPQISRSTSPQQTQRAEPSDEYLQTTLEQASCLDDPAKSRKLVVLDLNGSLLLRSAHQRRTGYSDPYSDPTRLRPLRTVHRRPYLTAFTSYLLHDETKKWLDTMIWSSAQPHSVEDMADKCFGKRKEELRAIWARDTLGLTQDQYHKKSITLKDLEKPWFKLVSPDDASAQPIYSARTTILVDDSPLKAALQPWNHLCIKEYLPETRKWDLGVADWEVAQERAKQAREALELEKQRKLKEAEDTEREKKAQEEQVQAVLDDPNVTKVIREVVMVNGKMVGEEQVVKKVTREVAMVDGVMASEQDGFVESVPSLDGEKEESTTKKKRKLKHLAKKEAVLKAKEEVEKEALLAQLAALQESNVEEGEISIGDLVNEETQLASLKDKMKYDETLLAVVGIIEHLKHENNLAAWLRSGGILRKPSQNAEEESSVKSRSESPVTASPTKKRRIGSSPPTSPPPSSQALGTADPADHDSSLEGQALTGVPLVSPDTVMNDQKSSSLHHTLWFERPAVLAYWADRGRTALQELGIQADHGILPSSG</sequence>